<evidence type="ECO:0000256" key="5">
    <source>
        <dbReference type="SAM" id="MobiDB-lite"/>
    </source>
</evidence>
<dbReference type="SMART" id="SM00454">
    <property type="entry name" value="SAM"/>
    <property type="match status" value="1"/>
</dbReference>
<dbReference type="PROSITE" id="PS50001">
    <property type="entry name" value="SH2"/>
    <property type="match status" value="1"/>
</dbReference>
<feature type="region of interest" description="Disordered" evidence="5">
    <location>
        <begin position="89"/>
        <end position="112"/>
    </location>
</feature>
<evidence type="ECO:0000313" key="10">
    <source>
        <dbReference type="Proteomes" id="UP000472265"/>
    </source>
</evidence>
<reference evidence="9" key="3">
    <citation type="submission" date="2025-09" db="UniProtKB">
        <authorList>
            <consortium name="Ensembl"/>
        </authorList>
    </citation>
    <scope>IDENTIFICATION</scope>
</reference>
<accession>A0A671VP93</accession>
<gene>
    <name evidence="9" type="primary">BCAR3</name>
    <name evidence="9" type="synonym">bcar3</name>
</gene>
<feature type="compositionally biased region" description="Low complexity" evidence="5">
    <location>
        <begin position="539"/>
        <end position="565"/>
    </location>
</feature>
<keyword evidence="1 3" id="KW-0344">Guanine-nucleotide releasing factor</keyword>
<evidence type="ECO:0000259" key="7">
    <source>
        <dbReference type="PROSITE" id="PS50009"/>
    </source>
</evidence>
<keyword evidence="2 4" id="KW-0727">SH2 domain</keyword>
<feature type="domain" description="SH2" evidence="6">
    <location>
        <begin position="264"/>
        <end position="363"/>
    </location>
</feature>
<protein>
    <submittedName>
        <fullName evidence="9">BCAR3 adaptor protein, NSP family member</fullName>
    </submittedName>
</protein>
<dbReference type="InterPro" id="IPR044102">
    <property type="entry name" value="SH2_SHEP1/BCAR3/NSP1"/>
</dbReference>
<dbReference type="CDD" id="cd10337">
    <property type="entry name" value="SH2_BCAR3"/>
    <property type="match status" value="1"/>
</dbReference>
<dbReference type="PANTHER" id="PTHR14247:SF10">
    <property type="entry name" value="BREAST CANCER ANTI-ESTROGEN RESISTANCE PROTEIN 3"/>
    <property type="match status" value="1"/>
</dbReference>
<proteinExistence type="predicted"/>
<organism evidence="9 10">
    <name type="scientific">Sparus aurata</name>
    <name type="common">Gilthead sea bream</name>
    <dbReference type="NCBI Taxonomy" id="8175"/>
    <lineage>
        <taxon>Eukaryota</taxon>
        <taxon>Metazoa</taxon>
        <taxon>Chordata</taxon>
        <taxon>Craniata</taxon>
        <taxon>Vertebrata</taxon>
        <taxon>Euteleostomi</taxon>
        <taxon>Actinopterygii</taxon>
        <taxon>Neopterygii</taxon>
        <taxon>Teleostei</taxon>
        <taxon>Neoteleostei</taxon>
        <taxon>Acanthomorphata</taxon>
        <taxon>Eupercaria</taxon>
        <taxon>Spariformes</taxon>
        <taxon>Sparidae</taxon>
        <taxon>Sparus</taxon>
    </lineage>
</organism>
<name>A0A671VP93_SPAAU</name>
<feature type="region of interest" description="Disordered" evidence="5">
    <location>
        <begin position="514"/>
        <end position="596"/>
    </location>
</feature>
<feature type="compositionally biased region" description="Polar residues" evidence="5">
    <location>
        <begin position="568"/>
        <end position="586"/>
    </location>
</feature>
<reference evidence="9" key="1">
    <citation type="submission" date="2021-04" db="EMBL/GenBank/DDBJ databases">
        <authorList>
            <consortium name="Wellcome Sanger Institute Data Sharing"/>
        </authorList>
    </citation>
    <scope>NUCLEOTIDE SEQUENCE [LARGE SCALE GENOMIC DNA]</scope>
</reference>
<evidence type="ECO:0000256" key="3">
    <source>
        <dbReference type="PROSITE-ProRule" id="PRU00168"/>
    </source>
</evidence>
<dbReference type="InterPro" id="IPR036860">
    <property type="entry name" value="SH2_dom_sf"/>
</dbReference>
<dbReference type="SMART" id="SM00252">
    <property type="entry name" value="SH2"/>
    <property type="match status" value="1"/>
</dbReference>
<dbReference type="SUPFAM" id="SSF48366">
    <property type="entry name" value="Ras GEF"/>
    <property type="match status" value="1"/>
</dbReference>
<dbReference type="InterPro" id="IPR000980">
    <property type="entry name" value="SH2"/>
</dbReference>
<dbReference type="InterPro" id="IPR051853">
    <property type="entry name" value="SH2-Ras-GEF_adapter"/>
</dbReference>
<dbReference type="OMA" id="MDPAMEY"/>
<evidence type="ECO:0000256" key="1">
    <source>
        <dbReference type="ARBA" id="ARBA00022658"/>
    </source>
</evidence>
<dbReference type="GO" id="GO:0007264">
    <property type="term" value="P:small GTPase-mediated signal transduction"/>
    <property type="evidence" value="ECO:0007669"/>
    <property type="project" value="InterPro"/>
</dbReference>
<dbReference type="Ensembl" id="ENSSAUT00010029550.1">
    <property type="protein sequence ID" value="ENSSAUP00010028019.1"/>
    <property type="gene ID" value="ENSSAUG00010011607.1"/>
</dbReference>
<dbReference type="Pfam" id="PF00617">
    <property type="entry name" value="RasGEF"/>
    <property type="match status" value="1"/>
</dbReference>
<dbReference type="Proteomes" id="UP000472265">
    <property type="component" value="Chromosome 11"/>
</dbReference>
<feature type="region of interest" description="Disordered" evidence="5">
    <location>
        <begin position="400"/>
        <end position="502"/>
    </location>
</feature>
<dbReference type="Pfam" id="PF00017">
    <property type="entry name" value="SH2"/>
    <property type="match status" value="1"/>
</dbReference>
<keyword evidence="10" id="KW-1185">Reference proteome</keyword>
<dbReference type="GO" id="GO:0005085">
    <property type="term" value="F:guanyl-nucleotide exchange factor activity"/>
    <property type="evidence" value="ECO:0007669"/>
    <property type="project" value="UniProtKB-KW"/>
</dbReference>
<feature type="compositionally biased region" description="Basic and acidic residues" evidence="5">
    <location>
        <begin position="721"/>
        <end position="730"/>
    </location>
</feature>
<evidence type="ECO:0000259" key="6">
    <source>
        <dbReference type="PROSITE" id="PS50001"/>
    </source>
</evidence>
<dbReference type="InterPro" id="IPR001895">
    <property type="entry name" value="RASGEF_cat_dom"/>
</dbReference>
<evidence type="ECO:0000259" key="8">
    <source>
        <dbReference type="PROSITE" id="PS50105"/>
    </source>
</evidence>
<dbReference type="SUPFAM" id="SSF47769">
    <property type="entry name" value="SAM/Pointed domain"/>
    <property type="match status" value="1"/>
</dbReference>
<reference evidence="9" key="2">
    <citation type="submission" date="2025-08" db="UniProtKB">
        <authorList>
            <consortium name="Ensembl"/>
        </authorList>
    </citation>
    <scope>IDENTIFICATION</scope>
</reference>
<dbReference type="SMART" id="SM00147">
    <property type="entry name" value="RasGEF"/>
    <property type="match status" value="1"/>
</dbReference>
<dbReference type="PROSITE" id="PS50009">
    <property type="entry name" value="RASGEF_CAT"/>
    <property type="match status" value="1"/>
</dbReference>
<dbReference type="Gene3D" id="1.10.150.50">
    <property type="entry name" value="Transcription Factor, Ets-1"/>
    <property type="match status" value="1"/>
</dbReference>
<dbReference type="Gene3D" id="1.10.840.10">
    <property type="entry name" value="Ras guanine-nucleotide exchange factors catalytic domain"/>
    <property type="match status" value="1"/>
</dbReference>
<feature type="region of interest" description="Disordered" evidence="5">
    <location>
        <begin position="710"/>
        <end position="735"/>
    </location>
</feature>
<dbReference type="InterPro" id="IPR001660">
    <property type="entry name" value="SAM"/>
</dbReference>
<dbReference type="CDD" id="cd09487">
    <property type="entry name" value="SAM_superfamily"/>
    <property type="match status" value="1"/>
</dbReference>
<feature type="region of interest" description="Disordered" evidence="5">
    <location>
        <begin position="630"/>
        <end position="663"/>
    </location>
</feature>
<dbReference type="InParanoid" id="A0A671VP93"/>
<dbReference type="GO" id="GO:0001784">
    <property type="term" value="F:phosphotyrosine residue binding"/>
    <property type="evidence" value="ECO:0007669"/>
    <property type="project" value="InterPro"/>
</dbReference>
<dbReference type="FunCoup" id="A0A671VP93">
    <property type="interactions" value="354"/>
</dbReference>
<dbReference type="AlphaFoldDB" id="A0A671VP93"/>
<feature type="domain" description="Ras-GEF" evidence="7">
    <location>
        <begin position="775"/>
        <end position="1042"/>
    </location>
</feature>
<dbReference type="GeneTree" id="ENSGT00940000154130"/>
<dbReference type="InterPro" id="IPR023578">
    <property type="entry name" value="Ras_GEF_dom_sf"/>
</dbReference>
<dbReference type="PROSITE" id="PS50105">
    <property type="entry name" value="SAM_DOMAIN"/>
    <property type="match status" value="1"/>
</dbReference>
<evidence type="ECO:0000256" key="4">
    <source>
        <dbReference type="PROSITE-ProRule" id="PRU00191"/>
    </source>
</evidence>
<dbReference type="OrthoDB" id="2412973at2759"/>
<dbReference type="InterPro" id="IPR013761">
    <property type="entry name" value="SAM/pointed_sf"/>
</dbReference>
<dbReference type="PANTHER" id="PTHR14247">
    <property type="entry name" value="BREAST CANCER ANTI-ESTROGEN RESISTANCE PROTEIN 3 HOMOLOG-LIKE PROTEIN"/>
    <property type="match status" value="1"/>
</dbReference>
<dbReference type="Pfam" id="PF00536">
    <property type="entry name" value="SAM_1"/>
    <property type="match status" value="1"/>
</dbReference>
<feature type="domain" description="SAM" evidence="8">
    <location>
        <begin position="1"/>
        <end position="64"/>
    </location>
</feature>
<feature type="compositionally biased region" description="Basic and acidic residues" evidence="5">
    <location>
        <begin position="405"/>
        <end position="418"/>
    </location>
</feature>
<evidence type="ECO:0000313" key="9">
    <source>
        <dbReference type="Ensembl" id="ENSSAUP00010028019.1"/>
    </source>
</evidence>
<evidence type="ECO:0000256" key="2">
    <source>
        <dbReference type="ARBA" id="ARBA00022999"/>
    </source>
</evidence>
<dbReference type="SUPFAM" id="SSF55550">
    <property type="entry name" value="SH2 domain"/>
    <property type="match status" value="1"/>
</dbReference>
<feature type="compositionally biased region" description="Pro residues" evidence="5">
    <location>
        <begin position="470"/>
        <end position="484"/>
    </location>
</feature>
<sequence>MKHQSISRWLSQLGLPQYCIALEQEYDGVEDLLHLSEYDLLELGVYNHLHRLHLLTSLRLLQERERRRELRMMAEGRFASLPRSLHAHHTLGGGTAHPGVPSNSLGVPSSSTCSSRRLQASLASSMDLLSSRPGLPLGQGSSLSEIPAAAYHPISIHGTLPRRKRGGANIIHGNYTWDPRANNTQQNTSLSSGHIHQPMTSPLVQNIIDDFHGYREPAAGLDATVDYVKFSRDQFILDCPSEKLHRELEEELKMDCEEPRSHAWYHGAIPRQVAENLVQRDGDFLIRDSLSSPGCYVLTSQWRNAAQHFKINKKVVMLNEAYTRVEYRLEREGFDSVPALIRYYVGNRKPVSQVVGAIIFQPINRALPLRCLEEKYGLSNNHRDRLMAQERRSQKRLSLNITNGHTHDNTRGAHDSTQCRDNGVGRGSQLRMKDRCGSQPASLNQVQERRRPLKAHQSESYLPLGSRPQPQQPPDPLLPSPNPKSPVFRTGSEPALSPSVPRRSAELLAGQAIRGSDSQLCPKPPPKPSKVPLARLPRSPCLQPLVLPSSSSSLTDSSSTSPRLTATPLDSTCVESPGSTWSSEATTGPPVPPVKPLKFQHQLLSADSFSSSSSVVSPAELVPCLDSEATGRTERLQPSAPDLRSCSPLEWEESDSPSSLPDDILQFQPTLCSYVERLRREGDGVGEVKEAGARKGLDRSSYHHAIAALENTSEEEEEEEDKWREKEKSSFQRPVVETESAFRPAEFGSRLLPPENKPLEMVVLKRSKELLLSHNHHSIARHLLMADCQVARILGVTPELKCRMGVSSGLELVTLPHGRQLRLDLMERHHTMAIGVAVDILGCTGSVEERASTLNRIILVALELKDTVGDLFAFTALMKALDLPQISRLEETWTTLRRNYTQTAISYEKTLKPFYKNLYEGTASSPPVVCVPLLLPLLTLMERPSVTPEGAELWETSDQGCDIMLRHLEAARDVAHSAPSYTANAQKILQEFQCDDELLEVFKTDFQLRLLWGSRGASVNQSDRYSKFNLILTALSRKLEPLPKTQTLI</sequence>
<feature type="compositionally biased region" description="Polar residues" evidence="5">
    <location>
        <begin position="101"/>
        <end position="112"/>
    </location>
</feature>
<dbReference type="FunFam" id="3.30.505.10:FF:000013">
    <property type="entry name" value="SH2 domain-containing protein 3C isoform X1"/>
    <property type="match status" value="1"/>
</dbReference>
<dbReference type="InterPro" id="IPR036964">
    <property type="entry name" value="RASGEF_cat_dom_sf"/>
</dbReference>
<dbReference type="FunFam" id="1.10.840.10:FF:000007">
    <property type="entry name" value="SH2 domain containing 3C (Predicted)"/>
    <property type="match status" value="1"/>
</dbReference>
<dbReference type="Gene3D" id="3.30.505.10">
    <property type="entry name" value="SH2 domain"/>
    <property type="match status" value="1"/>
</dbReference>